<name>D2PWI7_KRIFD</name>
<evidence type="ECO:0000313" key="1">
    <source>
        <dbReference type="EMBL" id="ADB33456.1"/>
    </source>
</evidence>
<reference evidence="1 2" key="2">
    <citation type="journal article" date="2010" name="Stand. Genomic Sci.">
        <title>Complete genome sequence of Kribbella flavida type strain (IFO 14399).</title>
        <authorList>
            <person name="Pukall R."/>
            <person name="Lapidus A."/>
            <person name="Glavina Del Rio T."/>
            <person name="Copeland A."/>
            <person name="Tice H."/>
            <person name="Cheng J.-F."/>
            <person name="Lucas S."/>
            <person name="Chen F."/>
            <person name="Nolan M."/>
            <person name="LaButti K."/>
            <person name="Pati A."/>
            <person name="Ivanova N."/>
            <person name="Mavrommatis K."/>
            <person name="Mikhailova N."/>
            <person name="Pitluck S."/>
            <person name="Bruce D."/>
            <person name="Goodwin L."/>
            <person name="Land M."/>
            <person name="Hauser L."/>
            <person name="Chang Y.-J."/>
            <person name="Jeffries C.D."/>
            <person name="Chen A."/>
            <person name="Palaniappan K."/>
            <person name="Chain P."/>
            <person name="Rohde M."/>
            <person name="Goeker M."/>
            <person name="Bristow J."/>
            <person name="Eisen J.A."/>
            <person name="Markowitz V."/>
            <person name="Hugenholtz P."/>
            <person name="Kyrpides N.C."/>
            <person name="Klenk H.-P."/>
            <person name="Brettin T."/>
        </authorList>
    </citation>
    <scope>NUCLEOTIDE SEQUENCE [LARGE SCALE GENOMIC DNA]</scope>
    <source>
        <strain evidence="2">DSM 17836 / JCM 10339 / NBRC 14399</strain>
    </source>
</reference>
<keyword evidence="2" id="KW-1185">Reference proteome</keyword>
<protein>
    <submittedName>
        <fullName evidence="1">Uncharacterized protein</fullName>
    </submittedName>
</protein>
<evidence type="ECO:0000313" key="2">
    <source>
        <dbReference type="Proteomes" id="UP000007967"/>
    </source>
</evidence>
<sequence>MIHTFHLTGVALPIGRSYVRRTYIRTRVIQAPCWNLVEDIA</sequence>
<dbReference type="KEGG" id="kfl:Kfla_4423"/>
<organism evidence="1 2">
    <name type="scientific">Kribbella flavida (strain DSM 17836 / JCM 10339 / NBRC 14399)</name>
    <dbReference type="NCBI Taxonomy" id="479435"/>
    <lineage>
        <taxon>Bacteria</taxon>
        <taxon>Bacillati</taxon>
        <taxon>Actinomycetota</taxon>
        <taxon>Actinomycetes</taxon>
        <taxon>Propionibacteriales</taxon>
        <taxon>Kribbellaceae</taxon>
        <taxon>Kribbella</taxon>
    </lineage>
</organism>
<dbReference type="HOGENOM" id="CLU_3271634_0_0_11"/>
<dbReference type="EMBL" id="CP001736">
    <property type="protein sequence ID" value="ADB33456.1"/>
    <property type="molecule type" value="Genomic_DNA"/>
</dbReference>
<gene>
    <name evidence="1" type="ordered locus">Kfla_4423</name>
</gene>
<reference evidence="2" key="1">
    <citation type="submission" date="2009-09" db="EMBL/GenBank/DDBJ databases">
        <title>The complete genome of Kribbella flavida DSM 17836.</title>
        <authorList>
            <consortium name="US DOE Joint Genome Institute (JGI-PGF)"/>
            <person name="Lucas S."/>
            <person name="Copeland A."/>
            <person name="Lapidus A."/>
            <person name="Glavina del Rio T."/>
            <person name="Dalin E."/>
            <person name="Tice H."/>
            <person name="Bruce D."/>
            <person name="Goodwin L."/>
            <person name="Pitluck S."/>
            <person name="Kyrpides N."/>
            <person name="Mavromatis K."/>
            <person name="Ivanova N."/>
            <person name="Saunders E."/>
            <person name="Brettin T."/>
            <person name="Detter J.C."/>
            <person name="Han C."/>
            <person name="Larimer F."/>
            <person name="Land M."/>
            <person name="Hauser L."/>
            <person name="Markowitz V."/>
            <person name="Cheng J.-F."/>
            <person name="Hugenholtz P."/>
            <person name="Woyke T."/>
            <person name="Wu D."/>
            <person name="Pukall R."/>
            <person name="Klenk H.-P."/>
            <person name="Eisen J.A."/>
        </authorList>
    </citation>
    <scope>NUCLEOTIDE SEQUENCE [LARGE SCALE GENOMIC DNA]</scope>
    <source>
        <strain evidence="2">DSM 17836 / JCM 10339 / NBRC 14399</strain>
    </source>
</reference>
<accession>D2PWI7</accession>
<dbReference type="AlphaFoldDB" id="D2PWI7"/>
<proteinExistence type="predicted"/>
<dbReference type="Proteomes" id="UP000007967">
    <property type="component" value="Chromosome"/>
</dbReference>